<keyword evidence="5" id="KW-1185">Reference proteome</keyword>
<name>A0A1H1UYW2_9MICO</name>
<keyword evidence="2" id="KW-0732">Signal</keyword>
<sequence length="242" mass="24359">MRLVPVLGAAALTLALSGCSLLGFGADDSQPEPKQTQAKPVAEVDKVLKALKPLTGDKESVPSTKKFFSTMVDAGYDPEQLEATIDESPLGNEVPSKMFGVKTDKGCVVGEIRKGKAAADLVEPTESTGSCLFGEVERPKGVKAPKGEKRDEDGDSNGAGHMPGEDINGKDGETESPTPSEADSESSSIGEAEGSASSEGAEGTDSSEGTAGTSGETSSEGGSGATSSEADTSDEAPSLGGG</sequence>
<feature type="compositionally biased region" description="Basic and acidic residues" evidence="1">
    <location>
        <begin position="135"/>
        <end position="152"/>
    </location>
</feature>
<protein>
    <recommendedName>
        <fullName evidence="3">DUF6993 domain-containing protein</fullName>
    </recommendedName>
</protein>
<evidence type="ECO:0000313" key="5">
    <source>
        <dbReference type="Proteomes" id="UP000199597"/>
    </source>
</evidence>
<dbReference type="RefSeq" id="WP_092014301.1">
    <property type="nucleotide sequence ID" value="NZ_LT629766.1"/>
</dbReference>
<proteinExistence type="predicted"/>
<feature type="compositionally biased region" description="Low complexity" evidence="1">
    <location>
        <begin position="175"/>
        <end position="230"/>
    </location>
</feature>
<gene>
    <name evidence="4" type="ORF">SAMN04489752_2491</name>
</gene>
<dbReference type="PROSITE" id="PS51257">
    <property type="entry name" value="PROKAR_LIPOPROTEIN"/>
    <property type="match status" value="1"/>
</dbReference>
<feature type="chain" id="PRO_5039078774" description="DUF6993 domain-containing protein" evidence="2">
    <location>
        <begin position="26"/>
        <end position="242"/>
    </location>
</feature>
<dbReference type="InterPro" id="IPR054262">
    <property type="entry name" value="DUF6993"/>
</dbReference>
<evidence type="ECO:0000259" key="3">
    <source>
        <dbReference type="Pfam" id="PF22504"/>
    </source>
</evidence>
<evidence type="ECO:0000256" key="2">
    <source>
        <dbReference type="SAM" id="SignalP"/>
    </source>
</evidence>
<feature type="domain" description="DUF6993" evidence="3">
    <location>
        <begin position="57"/>
        <end position="135"/>
    </location>
</feature>
<feature type="compositionally biased region" description="Basic and acidic residues" evidence="1">
    <location>
        <begin position="163"/>
        <end position="173"/>
    </location>
</feature>
<evidence type="ECO:0000313" key="4">
    <source>
        <dbReference type="EMBL" id="SDS77738.1"/>
    </source>
</evidence>
<reference evidence="5" key="1">
    <citation type="submission" date="2016-10" db="EMBL/GenBank/DDBJ databases">
        <authorList>
            <person name="Varghese N."/>
            <person name="Submissions S."/>
        </authorList>
    </citation>
    <scope>NUCLEOTIDE SEQUENCE [LARGE SCALE GENOMIC DNA]</scope>
    <source>
        <strain evidence="5">DSM 23676</strain>
    </source>
</reference>
<dbReference type="AlphaFoldDB" id="A0A1H1UYW2"/>
<dbReference type="STRING" id="1136497.SAMN04489752_2491"/>
<accession>A0A1H1UYW2</accession>
<dbReference type="Proteomes" id="UP000199597">
    <property type="component" value="Chromosome I"/>
</dbReference>
<dbReference type="Pfam" id="PF22504">
    <property type="entry name" value="DUF6993"/>
    <property type="match status" value="1"/>
</dbReference>
<feature type="signal peptide" evidence="2">
    <location>
        <begin position="1"/>
        <end position="25"/>
    </location>
</feature>
<organism evidence="4 5">
    <name type="scientific">Brevibacterium siliguriense</name>
    <dbReference type="NCBI Taxonomy" id="1136497"/>
    <lineage>
        <taxon>Bacteria</taxon>
        <taxon>Bacillati</taxon>
        <taxon>Actinomycetota</taxon>
        <taxon>Actinomycetes</taxon>
        <taxon>Micrococcales</taxon>
        <taxon>Brevibacteriaceae</taxon>
        <taxon>Brevibacterium</taxon>
    </lineage>
</organism>
<evidence type="ECO:0000256" key="1">
    <source>
        <dbReference type="SAM" id="MobiDB-lite"/>
    </source>
</evidence>
<dbReference type="OrthoDB" id="4807147at2"/>
<dbReference type="EMBL" id="LT629766">
    <property type="protein sequence ID" value="SDS77738.1"/>
    <property type="molecule type" value="Genomic_DNA"/>
</dbReference>
<feature type="region of interest" description="Disordered" evidence="1">
    <location>
        <begin position="116"/>
        <end position="242"/>
    </location>
</feature>